<dbReference type="GO" id="GO:0008757">
    <property type="term" value="F:S-adenosylmethionine-dependent methyltransferase activity"/>
    <property type="evidence" value="ECO:0007669"/>
    <property type="project" value="UniProtKB-ARBA"/>
</dbReference>
<dbReference type="EMBL" id="MW885352">
    <property type="protein sequence ID" value="QTZ19478.1"/>
    <property type="molecule type" value="mRNA"/>
</dbReference>
<protein>
    <submittedName>
        <fullName evidence="5">S-adenosyl-L-methionine-dependent methyltransferases superfamily isoform 1</fullName>
    </submittedName>
</protein>
<dbReference type="InterPro" id="IPR026113">
    <property type="entry name" value="METTL2/6/8-like"/>
</dbReference>
<dbReference type="SUPFAM" id="SSF53335">
    <property type="entry name" value="S-adenosyl-L-methionine-dependent methyltransferases"/>
    <property type="match status" value="1"/>
</dbReference>
<proteinExistence type="evidence at transcript level"/>
<evidence type="ECO:0000259" key="4">
    <source>
        <dbReference type="Pfam" id="PF08242"/>
    </source>
</evidence>
<evidence type="ECO:0000256" key="2">
    <source>
        <dbReference type="ARBA" id="ARBA00022603"/>
    </source>
</evidence>
<dbReference type="PANTHER" id="PTHR22809:SF5">
    <property type="entry name" value="TRNA N(3)-METHYLCYTIDINE METHYLTRANSFERASE METTL6"/>
    <property type="match status" value="1"/>
</dbReference>
<keyword evidence="3" id="KW-0808">Transferase</keyword>
<dbReference type="InterPro" id="IPR029063">
    <property type="entry name" value="SAM-dependent_MTases_sf"/>
</dbReference>
<feature type="domain" description="Methyltransferase type 12" evidence="4">
    <location>
        <begin position="80"/>
        <end position="155"/>
    </location>
</feature>
<evidence type="ECO:0000256" key="3">
    <source>
        <dbReference type="ARBA" id="ARBA00022679"/>
    </source>
</evidence>
<name>A0A9Y1EIF4_BIXOR</name>
<dbReference type="CDD" id="cd02440">
    <property type="entry name" value="AdoMet_MTases"/>
    <property type="match status" value="1"/>
</dbReference>
<dbReference type="PANTHER" id="PTHR22809">
    <property type="entry name" value="METHYLTRANSFERASE-RELATED"/>
    <property type="match status" value="1"/>
</dbReference>
<comment type="similarity">
    <text evidence="1">Belongs to the methyltransferase superfamily. METL family.</text>
</comment>
<dbReference type="GO" id="GO:0008173">
    <property type="term" value="F:RNA methyltransferase activity"/>
    <property type="evidence" value="ECO:0007669"/>
    <property type="project" value="UniProtKB-ARBA"/>
</dbReference>
<dbReference type="AlphaFoldDB" id="A0A9Y1EIF4"/>
<dbReference type="GO" id="GO:0032259">
    <property type="term" value="P:methylation"/>
    <property type="evidence" value="ECO:0007669"/>
    <property type="project" value="UniProtKB-KW"/>
</dbReference>
<dbReference type="Gene3D" id="3.40.50.150">
    <property type="entry name" value="Vaccinia Virus protein VP39"/>
    <property type="match status" value="1"/>
</dbReference>
<accession>A0A9Y1EIF4</accession>
<dbReference type="Pfam" id="PF08242">
    <property type="entry name" value="Methyltransf_12"/>
    <property type="match status" value="1"/>
</dbReference>
<dbReference type="InterPro" id="IPR013217">
    <property type="entry name" value="Methyltransf_12"/>
</dbReference>
<sequence length="158" mass="18602">MASNDKQDNVEQQQQLQKIQIYSTTTTEVSPFWKEKYEREAKKYWDRFYRQHQDKFFKDRHYLDKEWGPYFSGDDRKVLLEVGCGAGNTIFPLISTNPNIFVHACDFSPRAIDLVKRHKDFTENHVSAFVCDLTMDDLSKQISPTSVDIVTMVFAYEL</sequence>
<evidence type="ECO:0000256" key="1">
    <source>
        <dbReference type="ARBA" id="ARBA00009725"/>
    </source>
</evidence>
<keyword evidence="2 5" id="KW-0489">Methyltransferase</keyword>
<organism evidence="5">
    <name type="scientific">Bixa orellana</name>
    <name type="common">Lipstick tree</name>
    <dbReference type="NCBI Taxonomy" id="66672"/>
    <lineage>
        <taxon>Eukaryota</taxon>
        <taxon>Viridiplantae</taxon>
        <taxon>Streptophyta</taxon>
        <taxon>Embryophyta</taxon>
        <taxon>Tracheophyta</taxon>
        <taxon>Spermatophyta</taxon>
        <taxon>Magnoliopsida</taxon>
        <taxon>eudicotyledons</taxon>
        <taxon>Gunneridae</taxon>
        <taxon>Pentapetalae</taxon>
        <taxon>rosids</taxon>
        <taxon>malvids</taxon>
        <taxon>Malvales</taxon>
        <taxon>Bixaceae</taxon>
        <taxon>Bixa</taxon>
    </lineage>
</organism>
<reference evidence="5" key="1">
    <citation type="submission" date="2021-04" db="EMBL/GenBank/DDBJ databases">
        <title>Transcriptome analysis for identification of genes encoding DOXP/MEP, carotenoid and bixin pathway enzymes in seeds of Bixa orellana.</title>
        <authorList>
            <person name="Moreira V.S."/>
            <person name="Soares V.L.F."/>
            <person name="de Souza V.C."/>
            <person name="Goliatt P.V.Z.C."/>
            <person name="Reboucas T.N.H."/>
            <person name="Otoni W.C."/>
            <person name="Costa M.G.C."/>
        </authorList>
    </citation>
    <scope>NUCLEOTIDE SEQUENCE</scope>
    <source>
        <strain evidence="5">C14615_g2_i1_m.73906</strain>
    </source>
</reference>
<evidence type="ECO:0000313" key="5">
    <source>
        <dbReference type="EMBL" id="QTZ19478.1"/>
    </source>
</evidence>